<feature type="compositionally biased region" description="Pro residues" evidence="3">
    <location>
        <begin position="296"/>
        <end position="308"/>
    </location>
</feature>
<keyword evidence="1 2" id="KW-0728">SH3 domain</keyword>
<dbReference type="SMART" id="SM00326">
    <property type="entry name" value="SH3"/>
    <property type="match status" value="1"/>
</dbReference>
<dbReference type="SUPFAM" id="SSF50044">
    <property type="entry name" value="SH3-domain"/>
    <property type="match status" value="1"/>
</dbReference>
<evidence type="ECO:0000259" key="4">
    <source>
        <dbReference type="PROSITE" id="PS50002"/>
    </source>
</evidence>
<feature type="compositionally biased region" description="Polar residues" evidence="3">
    <location>
        <begin position="13"/>
        <end position="39"/>
    </location>
</feature>
<dbReference type="PROSITE" id="PS50002">
    <property type="entry name" value="SH3"/>
    <property type="match status" value="1"/>
</dbReference>
<evidence type="ECO:0000256" key="1">
    <source>
        <dbReference type="ARBA" id="ARBA00022443"/>
    </source>
</evidence>
<gene>
    <name evidence="5" type="ORF">ALC53_08376</name>
</gene>
<sequence length="484" mass="53883">MPIPTRAAPCPPGQSTTQRDPIWSTSNDIFGGALTTQPGQKKKPPPRPPPPKFNRNYPQYQKDQKSRKPARPTELLTNFFGRKKQENHFPLRPSGHLQNQMTQPSNSIATVSLIDLSPPGSPTFTTRSSDGVSVDSFGSDGNSNPSVFTSSGNTSQTESAFEDDFDFFGISTKKIAQNDPWQTKTIVQDPFGPLEDTCSNVSQVAGGLFPFNSNNRETNQVPSNLITSKSFVTSMPTIIRAKPPKPPAPKIPFKKLEPIPKETCIDFAVSSSTMNKPLTLHFSNAWSNDDEESDSPSPPMPTIPPPALPANYLAELSSDFKRDSNEPYGIALYDFSATHPDDLALKEGDIVQLVKKVNDDWLEGRIGNRQGIFPVNFIDIKISLADLSDNVVTALYTFPGENSDDLSFEVSKIKAKQLNERFIMRERKLQSYQGYRRIGYTVSITVEEDNFQLNHMSFCRRVPIDIIFESNCDIYLQEITSAIY</sequence>
<dbReference type="InterPro" id="IPR001452">
    <property type="entry name" value="SH3_domain"/>
</dbReference>
<name>A0A195B9X7_9HYME</name>
<dbReference type="PANTHER" id="PTHR14167:SF107">
    <property type="entry name" value="PROTEIN CBG06887"/>
    <property type="match status" value="1"/>
</dbReference>
<dbReference type="InterPro" id="IPR036028">
    <property type="entry name" value="SH3-like_dom_sf"/>
</dbReference>
<feature type="region of interest" description="Disordered" evidence="3">
    <location>
        <begin position="1"/>
        <end position="104"/>
    </location>
</feature>
<feature type="region of interest" description="Disordered" evidence="3">
    <location>
        <begin position="284"/>
        <end position="308"/>
    </location>
</feature>
<evidence type="ECO:0000313" key="5">
    <source>
        <dbReference type="EMBL" id="KYM81035.1"/>
    </source>
</evidence>
<dbReference type="PANTHER" id="PTHR14167">
    <property type="entry name" value="SH3 DOMAIN-CONTAINING"/>
    <property type="match status" value="1"/>
</dbReference>
<protein>
    <submittedName>
        <fullName evidence="5">SH3 domain-containing protein 19</fullName>
    </submittedName>
</protein>
<evidence type="ECO:0000313" key="6">
    <source>
        <dbReference type="Proteomes" id="UP000078540"/>
    </source>
</evidence>
<dbReference type="EMBL" id="KQ976542">
    <property type="protein sequence ID" value="KYM81035.1"/>
    <property type="molecule type" value="Genomic_DNA"/>
</dbReference>
<feature type="region of interest" description="Disordered" evidence="3">
    <location>
        <begin position="119"/>
        <end position="155"/>
    </location>
</feature>
<dbReference type="STRING" id="520822.A0A195B9X7"/>
<dbReference type="Pfam" id="PF00018">
    <property type="entry name" value="SH3_1"/>
    <property type="match status" value="1"/>
</dbReference>
<dbReference type="GO" id="GO:0016477">
    <property type="term" value="P:cell migration"/>
    <property type="evidence" value="ECO:0007669"/>
    <property type="project" value="TreeGrafter"/>
</dbReference>
<dbReference type="AlphaFoldDB" id="A0A195B9X7"/>
<dbReference type="GO" id="GO:0007015">
    <property type="term" value="P:actin filament organization"/>
    <property type="evidence" value="ECO:0007669"/>
    <property type="project" value="TreeGrafter"/>
</dbReference>
<reference evidence="5 6" key="1">
    <citation type="submission" date="2015-09" db="EMBL/GenBank/DDBJ databases">
        <title>Atta colombica WGS genome.</title>
        <authorList>
            <person name="Nygaard S."/>
            <person name="Hu H."/>
            <person name="Boomsma J."/>
            <person name="Zhang G."/>
        </authorList>
    </citation>
    <scope>NUCLEOTIDE SEQUENCE [LARGE SCALE GENOMIC DNA]</scope>
    <source>
        <strain evidence="5">Treedump-2</strain>
        <tissue evidence="5">Whole body</tissue>
    </source>
</reference>
<feature type="compositionally biased region" description="Low complexity" evidence="3">
    <location>
        <begin position="128"/>
        <end position="144"/>
    </location>
</feature>
<dbReference type="Proteomes" id="UP000078540">
    <property type="component" value="Unassembled WGS sequence"/>
</dbReference>
<accession>A0A195B9X7</accession>
<keyword evidence="6" id="KW-1185">Reference proteome</keyword>
<dbReference type="Gene3D" id="2.30.30.40">
    <property type="entry name" value="SH3 Domains"/>
    <property type="match status" value="1"/>
</dbReference>
<feature type="domain" description="SH3" evidence="4">
    <location>
        <begin position="324"/>
        <end position="383"/>
    </location>
</feature>
<evidence type="ECO:0000256" key="3">
    <source>
        <dbReference type="SAM" id="MobiDB-lite"/>
    </source>
</evidence>
<proteinExistence type="predicted"/>
<dbReference type="InterPro" id="IPR050384">
    <property type="entry name" value="Endophilin_SH3RF"/>
</dbReference>
<organism evidence="5 6">
    <name type="scientific">Atta colombica</name>
    <dbReference type="NCBI Taxonomy" id="520822"/>
    <lineage>
        <taxon>Eukaryota</taxon>
        <taxon>Metazoa</taxon>
        <taxon>Ecdysozoa</taxon>
        <taxon>Arthropoda</taxon>
        <taxon>Hexapoda</taxon>
        <taxon>Insecta</taxon>
        <taxon>Pterygota</taxon>
        <taxon>Neoptera</taxon>
        <taxon>Endopterygota</taxon>
        <taxon>Hymenoptera</taxon>
        <taxon>Apocrita</taxon>
        <taxon>Aculeata</taxon>
        <taxon>Formicoidea</taxon>
        <taxon>Formicidae</taxon>
        <taxon>Myrmicinae</taxon>
        <taxon>Atta</taxon>
    </lineage>
</organism>
<evidence type="ECO:0000256" key="2">
    <source>
        <dbReference type="PROSITE-ProRule" id="PRU00192"/>
    </source>
</evidence>
<dbReference type="PRINTS" id="PR00452">
    <property type="entry name" value="SH3DOMAIN"/>
</dbReference>
<dbReference type="PRINTS" id="PR00499">
    <property type="entry name" value="P67PHOX"/>
</dbReference>
<feature type="compositionally biased region" description="Polar residues" evidence="3">
    <location>
        <begin position="145"/>
        <end position="155"/>
    </location>
</feature>